<dbReference type="InterPro" id="IPR031807">
    <property type="entry name" value="HicB-like"/>
</dbReference>
<sequence length="71" mass="7756">MKYTVIIERGEQGYGAYVPDLPGCIAVADSREEVMRLIREAIPFHIEGLKDAGQPVPQPSCDVVQVEVEAA</sequence>
<proteinExistence type="predicted"/>
<dbReference type="InterPro" id="IPR035069">
    <property type="entry name" value="TTHA1013/TTHA0281-like"/>
</dbReference>
<reference evidence="3" key="1">
    <citation type="journal article" date="2024" name="Int. J. Syst. Evol. Microbiol.">
        <title>Methylomarinovum tepidoasis sp. nov., a moderately thermophilic methanotroph of the family Methylothermaceae isolated from a deep-sea hydrothermal field.</title>
        <authorList>
            <person name="Hirayama H."/>
            <person name="Takaki Y."/>
            <person name="Abe M."/>
            <person name="Miyazaki M."/>
            <person name="Uematsu K."/>
            <person name="Matsui Y."/>
            <person name="Takai K."/>
        </authorList>
    </citation>
    <scope>NUCLEOTIDE SEQUENCE [LARGE SCALE GENOMIC DNA]</scope>
    <source>
        <strain evidence="3">IN45</strain>
    </source>
</reference>
<dbReference type="Gene3D" id="3.30.160.250">
    <property type="match status" value="1"/>
</dbReference>
<evidence type="ECO:0000313" key="3">
    <source>
        <dbReference type="Proteomes" id="UP001321450"/>
    </source>
</evidence>
<accession>A0AAU9CG15</accession>
<keyword evidence="3" id="KW-1185">Reference proteome</keyword>
<dbReference type="PANTHER" id="PTHR34504">
    <property type="entry name" value="ANTITOXIN HICB"/>
    <property type="match status" value="1"/>
</dbReference>
<protein>
    <recommendedName>
        <fullName evidence="1">HicB-like antitoxin of toxin-antitoxin system domain-containing protein</fullName>
    </recommendedName>
</protein>
<dbReference type="EMBL" id="AP024718">
    <property type="protein sequence ID" value="BCX89183.1"/>
    <property type="molecule type" value="Genomic_DNA"/>
</dbReference>
<dbReference type="KEGG" id="meiy:MIN45_P1553"/>
<gene>
    <name evidence="2" type="ORF">MIN45_P1553</name>
</gene>
<evidence type="ECO:0000259" key="1">
    <source>
        <dbReference type="Pfam" id="PF15919"/>
    </source>
</evidence>
<dbReference type="Proteomes" id="UP001321450">
    <property type="component" value="Chromosome"/>
</dbReference>
<dbReference type="Pfam" id="PF15919">
    <property type="entry name" value="HicB_lk_antitox"/>
    <property type="match status" value="1"/>
</dbReference>
<organism evidence="2 3">
    <name type="scientific">Methylomarinovum tepidoasis</name>
    <dbReference type="NCBI Taxonomy" id="2840183"/>
    <lineage>
        <taxon>Bacteria</taxon>
        <taxon>Pseudomonadati</taxon>
        <taxon>Pseudomonadota</taxon>
        <taxon>Gammaproteobacteria</taxon>
        <taxon>Methylococcales</taxon>
        <taxon>Methylothermaceae</taxon>
        <taxon>Methylomarinovum</taxon>
    </lineage>
</organism>
<feature type="domain" description="HicB-like antitoxin of toxin-antitoxin system" evidence="1">
    <location>
        <begin position="3"/>
        <end position="60"/>
    </location>
</feature>
<evidence type="ECO:0000313" key="2">
    <source>
        <dbReference type="EMBL" id="BCX89183.1"/>
    </source>
</evidence>
<dbReference type="InterPro" id="IPR051404">
    <property type="entry name" value="TA_system_antitoxin"/>
</dbReference>
<dbReference type="RefSeq" id="WP_286291475.1">
    <property type="nucleotide sequence ID" value="NZ_AP024718.1"/>
</dbReference>
<dbReference type="AlphaFoldDB" id="A0AAU9CG15"/>
<dbReference type="SUPFAM" id="SSF143100">
    <property type="entry name" value="TTHA1013/TTHA0281-like"/>
    <property type="match status" value="1"/>
</dbReference>
<dbReference type="PANTHER" id="PTHR34504:SF2">
    <property type="entry name" value="UPF0150 PROTEIN SSL0259"/>
    <property type="match status" value="1"/>
</dbReference>
<name>A0AAU9CG15_9GAMM</name>